<proteinExistence type="predicted"/>
<accession>A0A9W9UHS0</accession>
<evidence type="ECO:0000313" key="4">
    <source>
        <dbReference type="Proteomes" id="UP001148299"/>
    </source>
</evidence>
<keyword evidence="4" id="KW-1185">Reference proteome</keyword>
<gene>
    <name evidence="3" type="ORF">N7541_010018</name>
</gene>
<dbReference type="InterPro" id="IPR024500">
    <property type="entry name" value="DUF3074"/>
</dbReference>
<dbReference type="Pfam" id="PF11274">
    <property type="entry name" value="DUF3074"/>
    <property type="match status" value="1"/>
</dbReference>
<feature type="region of interest" description="Disordered" evidence="1">
    <location>
        <begin position="1"/>
        <end position="26"/>
    </location>
</feature>
<evidence type="ECO:0000313" key="3">
    <source>
        <dbReference type="EMBL" id="KAJ5340894.1"/>
    </source>
</evidence>
<dbReference type="Proteomes" id="UP001148299">
    <property type="component" value="Unassembled WGS sequence"/>
</dbReference>
<feature type="compositionally biased region" description="Basic and acidic residues" evidence="1">
    <location>
        <begin position="1"/>
        <end position="15"/>
    </location>
</feature>
<sequence>MSFIRLEPHPLRDLPSHTNFRGPESKPLESLIDKLLRDEAEPLLNKLRTDLREEPKLRPSPPSTAQVKLSQGTLQNEFWVCRQSDHQDSPADGTGSWREFENGLRHDHAEHEMEYTPSVTKVKQLLNWNQDGSWDPNMRIEVSDRRYKDFIVELNLIVHTFHPGALIRPRAFISWTVSAAISKITPENESEGTSFITIQVPFRLSDTAEDPLYQQLCEDARASVPPRTIFAHYASIEQVELLHPSDSSHRMIRWTMATASAAGGKIPQWVQRNWTLGGVPKAVVADVGLFIGWIMKQRGQRGRPLEK</sequence>
<dbReference type="AlphaFoldDB" id="A0A9W9UHS0"/>
<dbReference type="GO" id="GO:0016301">
    <property type="term" value="F:kinase activity"/>
    <property type="evidence" value="ECO:0007669"/>
    <property type="project" value="UniProtKB-KW"/>
</dbReference>
<organism evidence="3 4">
    <name type="scientific">Penicillium brevicompactum</name>
    <dbReference type="NCBI Taxonomy" id="5074"/>
    <lineage>
        <taxon>Eukaryota</taxon>
        <taxon>Fungi</taxon>
        <taxon>Dikarya</taxon>
        <taxon>Ascomycota</taxon>
        <taxon>Pezizomycotina</taxon>
        <taxon>Eurotiomycetes</taxon>
        <taxon>Eurotiomycetidae</taxon>
        <taxon>Eurotiales</taxon>
        <taxon>Aspergillaceae</taxon>
        <taxon>Penicillium</taxon>
    </lineage>
</organism>
<feature type="domain" description="DUF3074" evidence="2">
    <location>
        <begin position="79"/>
        <end position="294"/>
    </location>
</feature>
<protein>
    <submittedName>
        <fullName evidence="3">Serine-threonine protein kinase 19</fullName>
    </submittedName>
</protein>
<keyword evidence="3" id="KW-0418">Kinase</keyword>
<reference evidence="3" key="1">
    <citation type="submission" date="2022-12" db="EMBL/GenBank/DDBJ databases">
        <authorList>
            <person name="Petersen C."/>
        </authorList>
    </citation>
    <scope>NUCLEOTIDE SEQUENCE</scope>
    <source>
        <strain evidence="3">IBT 35675</strain>
    </source>
</reference>
<keyword evidence="3" id="KW-0808">Transferase</keyword>
<name>A0A9W9UHS0_PENBR</name>
<dbReference type="PANTHER" id="PTHR40370:SF1">
    <property type="entry name" value="DUF3074 DOMAIN-CONTAINING PROTEIN"/>
    <property type="match status" value="1"/>
</dbReference>
<comment type="caution">
    <text evidence="3">The sequence shown here is derived from an EMBL/GenBank/DDBJ whole genome shotgun (WGS) entry which is preliminary data.</text>
</comment>
<evidence type="ECO:0000259" key="2">
    <source>
        <dbReference type="Pfam" id="PF11274"/>
    </source>
</evidence>
<dbReference type="PANTHER" id="PTHR40370">
    <property type="entry name" value="EXPRESSED PROTEIN"/>
    <property type="match status" value="1"/>
</dbReference>
<evidence type="ECO:0000256" key="1">
    <source>
        <dbReference type="SAM" id="MobiDB-lite"/>
    </source>
</evidence>
<reference evidence="3" key="2">
    <citation type="journal article" date="2023" name="IMA Fungus">
        <title>Comparative genomic study of the Penicillium genus elucidates a diverse pangenome and 15 lateral gene transfer events.</title>
        <authorList>
            <person name="Petersen C."/>
            <person name="Sorensen T."/>
            <person name="Nielsen M.R."/>
            <person name="Sondergaard T.E."/>
            <person name="Sorensen J.L."/>
            <person name="Fitzpatrick D.A."/>
            <person name="Frisvad J.C."/>
            <person name="Nielsen K.L."/>
        </authorList>
    </citation>
    <scope>NUCLEOTIDE SEQUENCE</scope>
    <source>
        <strain evidence="3">IBT 35675</strain>
    </source>
</reference>
<dbReference type="EMBL" id="JAPZBR010000008">
    <property type="protein sequence ID" value="KAJ5340894.1"/>
    <property type="molecule type" value="Genomic_DNA"/>
</dbReference>